<feature type="domain" description="Rod shape-determining protein MreC beta-barrel core" evidence="7">
    <location>
        <begin position="136"/>
        <end position="286"/>
    </location>
</feature>
<evidence type="ECO:0000256" key="5">
    <source>
        <dbReference type="PIRNR" id="PIRNR038471"/>
    </source>
</evidence>
<dbReference type="GO" id="GO:0008360">
    <property type="term" value="P:regulation of cell shape"/>
    <property type="evidence" value="ECO:0007669"/>
    <property type="project" value="UniProtKB-KW"/>
</dbReference>
<dbReference type="NCBIfam" id="TIGR00219">
    <property type="entry name" value="mreC"/>
    <property type="match status" value="1"/>
</dbReference>
<dbReference type="InterPro" id="IPR042177">
    <property type="entry name" value="Cell/Rod_1"/>
</dbReference>
<name>C2KL46_LEUMC</name>
<evidence type="ECO:0000256" key="2">
    <source>
        <dbReference type="ARBA" id="ARBA00013855"/>
    </source>
</evidence>
<accession>C2KL46</accession>
<keyword evidence="6" id="KW-1133">Transmembrane helix</keyword>
<comment type="caution">
    <text evidence="8">The sequence shown here is derived from an EMBL/GenBank/DDBJ whole genome shotgun (WGS) entry which is preliminary data.</text>
</comment>
<protein>
    <recommendedName>
        <fullName evidence="2 5">Cell shape-determining protein MreC</fullName>
    </recommendedName>
    <alternativeName>
        <fullName evidence="4 5">Cell shape protein MreC</fullName>
    </alternativeName>
</protein>
<dbReference type="GO" id="GO:0005886">
    <property type="term" value="C:plasma membrane"/>
    <property type="evidence" value="ECO:0007669"/>
    <property type="project" value="TreeGrafter"/>
</dbReference>
<comment type="similarity">
    <text evidence="1 5">Belongs to the MreC family.</text>
</comment>
<gene>
    <name evidence="8" type="primary">mreC</name>
    <name evidence="8" type="ORF">HMPREF0555_1362</name>
</gene>
<dbReference type="InterPro" id="IPR042175">
    <property type="entry name" value="Cell/Rod_MreC_2"/>
</dbReference>
<organism evidence="8 9">
    <name type="scientific">Leuconostoc mesenteroides subsp. cremoris ATCC 19254</name>
    <dbReference type="NCBI Taxonomy" id="586220"/>
    <lineage>
        <taxon>Bacteria</taxon>
        <taxon>Bacillati</taxon>
        <taxon>Bacillota</taxon>
        <taxon>Bacilli</taxon>
        <taxon>Lactobacillales</taxon>
        <taxon>Lactobacillaceae</taxon>
        <taxon>Leuconostoc</taxon>
    </lineage>
</organism>
<keyword evidence="6" id="KW-0472">Membrane</keyword>
<dbReference type="Gene3D" id="2.40.10.340">
    <property type="entry name" value="Rod shape-determining protein MreC, domain 1"/>
    <property type="match status" value="1"/>
</dbReference>
<evidence type="ECO:0000256" key="4">
    <source>
        <dbReference type="ARBA" id="ARBA00032089"/>
    </source>
</evidence>
<dbReference type="Proteomes" id="UP000004283">
    <property type="component" value="Unassembled WGS sequence"/>
</dbReference>
<keyword evidence="6" id="KW-0812">Transmembrane</keyword>
<sequence>MVTGFLGKYMKKIFSSRTLVSIIVAFIVIVSLIAGSNWWAKRTNTPPFLQRFGNDLAGGVSRIIAVPTTAVGRTANSISNLLDTFEENKRLKSKIDEFAQDKVHLQTVEEENKSLKQQLKLKATLTDYKTVSAVTISRSPTTWQSQLVIDEGSNSGLKKGMPVLAGAGIIGRISEVNTTNSKVALISDTSSDANRFAIKIKGDDGDVNGIVTSFNREKNQLIMGQVTSNNKISKGDLVETSGLGGVIPAGLYVGKVASVTTDDYGLSKKIYIEPAADLGNITTVMVAISQIGAN</sequence>
<dbReference type="PANTHER" id="PTHR34138:SF1">
    <property type="entry name" value="CELL SHAPE-DETERMINING PROTEIN MREC"/>
    <property type="match status" value="1"/>
</dbReference>
<dbReference type="Pfam" id="PF04085">
    <property type="entry name" value="MreC"/>
    <property type="match status" value="1"/>
</dbReference>
<evidence type="ECO:0000313" key="9">
    <source>
        <dbReference type="Proteomes" id="UP000004283"/>
    </source>
</evidence>
<comment type="function">
    <text evidence="5">Involved in formation and maintenance of cell shape.</text>
</comment>
<evidence type="ECO:0000256" key="3">
    <source>
        <dbReference type="ARBA" id="ARBA00022960"/>
    </source>
</evidence>
<evidence type="ECO:0000259" key="7">
    <source>
        <dbReference type="Pfam" id="PF04085"/>
    </source>
</evidence>
<proteinExistence type="inferred from homology"/>
<dbReference type="Gene3D" id="2.40.10.350">
    <property type="entry name" value="Rod shape-determining protein MreC, domain 2"/>
    <property type="match status" value="1"/>
</dbReference>
<evidence type="ECO:0000256" key="6">
    <source>
        <dbReference type="SAM" id="Phobius"/>
    </source>
</evidence>
<dbReference type="PANTHER" id="PTHR34138">
    <property type="entry name" value="CELL SHAPE-DETERMINING PROTEIN MREC"/>
    <property type="match status" value="1"/>
</dbReference>
<reference evidence="8 9" key="1">
    <citation type="submission" date="2009-04" db="EMBL/GenBank/DDBJ databases">
        <authorList>
            <person name="Qin X."/>
            <person name="Bachman B."/>
            <person name="Battles P."/>
            <person name="Bell A."/>
            <person name="Bess C."/>
            <person name="Bickham C."/>
            <person name="Chaboub L."/>
            <person name="Chen D."/>
            <person name="Coyle M."/>
            <person name="Deiros D.R."/>
            <person name="Dinh H."/>
            <person name="Forbes L."/>
            <person name="Fowler G."/>
            <person name="Francisco L."/>
            <person name="Fu Q."/>
            <person name="Gubbala S."/>
            <person name="Hale W."/>
            <person name="Han Y."/>
            <person name="Hemphill L."/>
            <person name="Highlander S.K."/>
            <person name="Hirani K."/>
            <person name="Hogues M."/>
            <person name="Jackson L."/>
            <person name="Jakkamsetti A."/>
            <person name="Javaid M."/>
            <person name="Jiang H."/>
            <person name="Korchina V."/>
            <person name="Kovar C."/>
            <person name="Lara F."/>
            <person name="Lee S."/>
            <person name="Mata R."/>
            <person name="Mathew T."/>
            <person name="Moen C."/>
            <person name="Morales K."/>
            <person name="Munidasa M."/>
            <person name="Nazareth L."/>
            <person name="Ngo R."/>
            <person name="Nguyen L."/>
            <person name="Okwuonu G."/>
            <person name="Ongeri F."/>
            <person name="Patil S."/>
            <person name="Petrosino J."/>
            <person name="Pham C."/>
            <person name="Pham P."/>
            <person name="Pu L.-L."/>
            <person name="Puazo M."/>
            <person name="Raj R."/>
            <person name="Reid J."/>
            <person name="Rouhana J."/>
            <person name="Saada N."/>
            <person name="Shang Y."/>
            <person name="Simmons D."/>
            <person name="Thornton R."/>
            <person name="Warren J."/>
            <person name="Weissenberger G."/>
            <person name="Zhang J."/>
            <person name="Zhang L."/>
            <person name="Zhou C."/>
            <person name="Zhu D."/>
            <person name="Muzny D."/>
            <person name="Worley K."/>
            <person name="Gibbs R."/>
        </authorList>
    </citation>
    <scope>NUCLEOTIDE SEQUENCE [LARGE SCALE GENOMIC DNA]</scope>
    <source>
        <strain evidence="8 9">ATCC 19254</strain>
    </source>
</reference>
<dbReference type="InterPro" id="IPR055342">
    <property type="entry name" value="MreC_beta-barrel_core"/>
</dbReference>
<evidence type="ECO:0000256" key="1">
    <source>
        <dbReference type="ARBA" id="ARBA00009369"/>
    </source>
</evidence>
<dbReference type="HOGENOM" id="CLU_042663_1_1_9"/>
<evidence type="ECO:0000313" key="8">
    <source>
        <dbReference type="EMBL" id="EEJ42044.1"/>
    </source>
</evidence>
<dbReference type="InterPro" id="IPR007221">
    <property type="entry name" value="MreC"/>
</dbReference>
<keyword evidence="3 5" id="KW-0133">Cell shape</keyword>
<dbReference type="AlphaFoldDB" id="C2KL46"/>
<dbReference type="EMBL" id="ACKV01000074">
    <property type="protein sequence ID" value="EEJ42044.1"/>
    <property type="molecule type" value="Genomic_DNA"/>
</dbReference>
<feature type="transmembrane region" description="Helical" evidence="6">
    <location>
        <begin position="18"/>
        <end position="40"/>
    </location>
</feature>
<dbReference type="PIRSF" id="PIRSF038471">
    <property type="entry name" value="MreC"/>
    <property type="match status" value="1"/>
</dbReference>